<proteinExistence type="predicted"/>
<sequence length="259" mass="28587">MREYFTGWRTATETPLSQTSSPRTKTEGYTSSGSTRLEKDALNAGGERHAARASSAKHEYGWYEEQAGRSSRHSEDTKKHDTAHSGAPSVRSRPVTQSSERPNANHRSEKSGALTSRKPSLLSKHPASNRLEPSMEMTTSGSGSRTASSDESKFTSHSRSPVSPGSAEDSRSVVSRSKQSTSTKKTSGHSDSSFQSKQPAGENTEPSWQLSPHYTDLETKSRAAQLIETFTVEIQKASDQITRSEYQIHRKHQYPVHDF</sequence>
<evidence type="ECO:0000313" key="2">
    <source>
        <dbReference type="Proteomes" id="UP001281147"/>
    </source>
</evidence>
<gene>
    <name evidence="1" type="ORF">LTR37_017712</name>
</gene>
<dbReference type="Proteomes" id="UP001281147">
    <property type="component" value="Unassembled WGS sequence"/>
</dbReference>
<dbReference type="EMBL" id="JAUTXU010000233">
    <property type="protein sequence ID" value="KAK3697005.1"/>
    <property type="molecule type" value="Genomic_DNA"/>
</dbReference>
<reference evidence="1" key="1">
    <citation type="submission" date="2023-07" db="EMBL/GenBank/DDBJ databases">
        <title>Black Yeasts Isolated from many extreme environments.</title>
        <authorList>
            <person name="Coleine C."/>
            <person name="Stajich J.E."/>
            <person name="Selbmann L."/>
        </authorList>
    </citation>
    <scope>NUCLEOTIDE SEQUENCE</scope>
    <source>
        <strain evidence="1">CCFEE 5714</strain>
    </source>
</reference>
<name>A0ACC3MKS6_9PEZI</name>
<evidence type="ECO:0000313" key="1">
    <source>
        <dbReference type="EMBL" id="KAK3697005.1"/>
    </source>
</evidence>
<comment type="caution">
    <text evidence="1">The sequence shown here is derived from an EMBL/GenBank/DDBJ whole genome shotgun (WGS) entry which is preliminary data.</text>
</comment>
<accession>A0ACC3MKS6</accession>
<protein>
    <submittedName>
        <fullName evidence="1">Uncharacterized protein</fullName>
    </submittedName>
</protein>
<keyword evidence="2" id="KW-1185">Reference proteome</keyword>
<organism evidence="1 2">
    <name type="scientific">Vermiconidia calcicola</name>
    <dbReference type="NCBI Taxonomy" id="1690605"/>
    <lineage>
        <taxon>Eukaryota</taxon>
        <taxon>Fungi</taxon>
        <taxon>Dikarya</taxon>
        <taxon>Ascomycota</taxon>
        <taxon>Pezizomycotina</taxon>
        <taxon>Dothideomycetes</taxon>
        <taxon>Dothideomycetidae</taxon>
        <taxon>Mycosphaerellales</taxon>
        <taxon>Extremaceae</taxon>
        <taxon>Vermiconidia</taxon>
    </lineage>
</organism>